<evidence type="ECO:0000256" key="1">
    <source>
        <dbReference type="SAM" id="SignalP"/>
    </source>
</evidence>
<dbReference type="AlphaFoldDB" id="A0AAN7U8L0"/>
<dbReference type="EMBL" id="JAVFKY010000001">
    <property type="protein sequence ID" value="KAK5582178.1"/>
    <property type="molecule type" value="Genomic_DNA"/>
</dbReference>
<keyword evidence="1" id="KW-0732">Signal</keyword>
<evidence type="ECO:0000313" key="2">
    <source>
        <dbReference type="EMBL" id="KAK5582178.1"/>
    </source>
</evidence>
<gene>
    <name evidence="2" type="ORF">RB653_003761</name>
</gene>
<sequence>MRKLLLLLSILLFINIIYCQQFSDQYTINYLKNEENKYNNAWSNIKINDLFNLFCIKYGYLTHYELLYTKTVGYFLQIRNNMKKYTFSNRLDYELDSMKNYSVFGSNSSPVPDAVVDICQDHYEDIRIPTLTYLKLQGIIVKEYSLSNNLSISENTKQNSRTVYYQLLTRIERAFDIISKPSRLQWTGQLFVENAFYYLATIFEGLYNGFDMGLLNGLVHGNEYNDEINYLGSLDERADELGLDVLNKYAYMQNAIITNQRSLCLLGLVCVYPSVYNLPNWNRLISIFWYSNDYYYSKPMYFISDLPTGHNNLSSSLSLDLNKYYDSIYVIDWFLMGKSVTSKPFTYVPDPYILTGQVADFMTGLRGYSFTWKGAGVLNPLSGSAAFFTNIKFSTNETNQHVVFSINFGDGHGSGENLALNQNANKFQLNFYEKNPTTNQYTIVGNISTTYSLNQRNEIIQNNFLFIRTISSRFDFIGGRYTLITNPVTFNSKEIKVEFIPIYPFDILLLSLEIETSYNYDD</sequence>
<proteinExistence type="predicted"/>
<organism evidence="2 3">
    <name type="scientific">Dictyostelium firmibasis</name>
    <dbReference type="NCBI Taxonomy" id="79012"/>
    <lineage>
        <taxon>Eukaryota</taxon>
        <taxon>Amoebozoa</taxon>
        <taxon>Evosea</taxon>
        <taxon>Eumycetozoa</taxon>
        <taxon>Dictyostelia</taxon>
        <taxon>Dictyosteliales</taxon>
        <taxon>Dictyosteliaceae</taxon>
        <taxon>Dictyostelium</taxon>
    </lineage>
</organism>
<reference evidence="2 3" key="1">
    <citation type="submission" date="2023-11" db="EMBL/GenBank/DDBJ databases">
        <title>Dfirmibasis_genome.</title>
        <authorList>
            <person name="Edelbroek B."/>
            <person name="Kjellin J."/>
            <person name="Jerlstrom-Hultqvist J."/>
            <person name="Soderbom F."/>
        </authorList>
    </citation>
    <scope>NUCLEOTIDE SEQUENCE [LARGE SCALE GENOMIC DNA]</scope>
    <source>
        <strain evidence="2 3">TNS-C-14</strain>
    </source>
</reference>
<dbReference type="Proteomes" id="UP001344447">
    <property type="component" value="Unassembled WGS sequence"/>
</dbReference>
<protein>
    <submittedName>
        <fullName evidence="2">Uncharacterized protein</fullName>
    </submittedName>
</protein>
<keyword evidence="3" id="KW-1185">Reference proteome</keyword>
<feature type="chain" id="PRO_5043003046" evidence="1">
    <location>
        <begin position="20"/>
        <end position="522"/>
    </location>
</feature>
<name>A0AAN7U8L0_9MYCE</name>
<accession>A0AAN7U8L0</accession>
<comment type="caution">
    <text evidence="2">The sequence shown here is derived from an EMBL/GenBank/DDBJ whole genome shotgun (WGS) entry which is preliminary data.</text>
</comment>
<feature type="signal peptide" evidence="1">
    <location>
        <begin position="1"/>
        <end position="19"/>
    </location>
</feature>
<evidence type="ECO:0000313" key="3">
    <source>
        <dbReference type="Proteomes" id="UP001344447"/>
    </source>
</evidence>